<organism evidence="2 3">
    <name type="scientific">Peribacillus simplex</name>
    <dbReference type="NCBI Taxonomy" id="1478"/>
    <lineage>
        <taxon>Bacteria</taxon>
        <taxon>Bacillati</taxon>
        <taxon>Bacillota</taxon>
        <taxon>Bacilli</taxon>
        <taxon>Bacillales</taxon>
        <taxon>Bacillaceae</taxon>
        <taxon>Peribacillus</taxon>
    </lineage>
</organism>
<dbReference type="Proteomes" id="UP000182110">
    <property type="component" value="Unassembled WGS sequence"/>
</dbReference>
<evidence type="ECO:0000313" key="3">
    <source>
        <dbReference type="Proteomes" id="UP000182110"/>
    </source>
</evidence>
<evidence type="ECO:0000259" key="1">
    <source>
        <dbReference type="Pfam" id="PF08241"/>
    </source>
</evidence>
<dbReference type="InterPro" id="IPR029063">
    <property type="entry name" value="SAM-dependent_MTases_sf"/>
</dbReference>
<dbReference type="GO" id="GO:0008757">
    <property type="term" value="F:S-adenosylmethionine-dependent methyltransferase activity"/>
    <property type="evidence" value="ECO:0007669"/>
    <property type="project" value="InterPro"/>
</dbReference>
<keyword evidence="3" id="KW-1185">Reference proteome</keyword>
<dbReference type="AlphaFoldDB" id="A0AAN2PGI2"/>
<proteinExistence type="predicted"/>
<accession>A0AAN2PGI2</accession>
<dbReference type="SUPFAM" id="SSF53335">
    <property type="entry name" value="S-adenosyl-L-methionine-dependent methyltransferases"/>
    <property type="match status" value="1"/>
</dbReference>
<dbReference type="InterPro" id="IPR013216">
    <property type="entry name" value="Methyltransf_11"/>
</dbReference>
<dbReference type="Gene3D" id="3.40.50.150">
    <property type="entry name" value="Vaccinia Virus protein VP39"/>
    <property type="match status" value="1"/>
</dbReference>
<feature type="domain" description="Methyltransferase type 11" evidence="1">
    <location>
        <begin position="47"/>
        <end position="139"/>
    </location>
</feature>
<evidence type="ECO:0000313" key="2">
    <source>
        <dbReference type="EMBL" id="CEG31070.1"/>
    </source>
</evidence>
<comment type="caution">
    <text evidence="2">The sequence shown here is derived from an EMBL/GenBank/DDBJ whole genome shotgun (WGS) entry which is preliminary data.</text>
</comment>
<dbReference type="PANTHER" id="PTHR45036">
    <property type="entry name" value="METHYLTRANSFERASE LIKE 7B"/>
    <property type="match status" value="1"/>
</dbReference>
<dbReference type="EMBL" id="CCXW01000001">
    <property type="protein sequence ID" value="CEG31070.1"/>
    <property type="molecule type" value="Genomic_DNA"/>
</dbReference>
<dbReference type="PANTHER" id="PTHR45036:SF1">
    <property type="entry name" value="METHYLTRANSFERASE LIKE 7A"/>
    <property type="match status" value="1"/>
</dbReference>
<protein>
    <submittedName>
        <fullName evidence="2">Phosphatidylethanolamine N-methyltransferase</fullName>
    </submittedName>
</protein>
<dbReference type="InterPro" id="IPR052356">
    <property type="entry name" value="Thiol_S-MT"/>
</dbReference>
<reference evidence="2 3" key="1">
    <citation type="journal article" date="2014" name="Genome Announc.">
        <title>Genome Sequence of Bacillus simplex Strain P558, Isolated from a Human Fecal Sample.</title>
        <authorList>
            <person name="Croce O."/>
            <person name="Hugon P."/>
            <person name="Lagier J.C."/>
            <person name="Bibi F."/>
            <person name="Robert C."/>
            <person name="Azhar E.I."/>
            <person name="Raoult D."/>
            <person name="Fournier P.E."/>
        </authorList>
    </citation>
    <scope>NUCLEOTIDE SEQUENCE [LARGE SCALE GENOMIC DNA]</scope>
    <source>
        <strain evidence="2 3">P558</strain>
    </source>
</reference>
<gene>
    <name evidence="2" type="ORF">BN1180_01206</name>
</gene>
<name>A0AAN2PGI2_9BACI</name>
<dbReference type="Pfam" id="PF08241">
    <property type="entry name" value="Methyltransf_11"/>
    <property type="match status" value="1"/>
</dbReference>
<sequence>MNNKWNKFIYKCWSPIYDYVFNAGLFLKARKEIFHEVSLDKGSKVLLVGVGTGADLPYLLHKGYEITAIDYSGDMLKQAQGKYADPSITFREMDAQQLDFENETFDFIVASLILTVVPDAEKTIKEMVRVLKKNGRFLVFDKFVPKNKRMSTRQRIVRPILKVIGTDIGMDFYDVYKIVGNACEIIEDKDVMMNGLYRKITANKKG</sequence>
<dbReference type="CDD" id="cd02440">
    <property type="entry name" value="AdoMet_MTases"/>
    <property type="match status" value="1"/>
</dbReference>
<dbReference type="RefSeq" id="WP_072272491.1">
    <property type="nucleotide sequence ID" value="NZ_CCXW01000001.1"/>
</dbReference>